<evidence type="ECO:0000313" key="2">
    <source>
        <dbReference type="Proteomes" id="UP000316167"/>
    </source>
</evidence>
<dbReference type="AlphaFoldDB" id="A0A562SPP4"/>
<reference evidence="1 2" key="1">
    <citation type="journal article" date="2015" name="Stand. Genomic Sci.">
        <title>Genomic Encyclopedia of Bacterial and Archaeal Type Strains, Phase III: the genomes of soil and plant-associated and newly described type strains.</title>
        <authorList>
            <person name="Whitman W.B."/>
            <person name="Woyke T."/>
            <person name="Klenk H.P."/>
            <person name="Zhou Y."/>
            <person name="Lilburn T.G."/>
            <person name="Beck B.J."/>
            <person name="De Vos P."/>
            <person name="Vandamme P."/>
            <person name="Eisen J.A."/>
            <person name="Garrity G."/>
            <person name="Hugenholtz P."/>
            <person name="Kyrpides N.C."/>
        </authorList>
    </citation>
    <scope>NUCLEOTIDE SEQUENCE [LARGE SCALE GENOMIC DNA]</scope>
    <source>
        <strain evidence="1 2">CGMCC 1.7271</strain>
    </source>
</reference>
<dbReference type="Proteomes" id="UP000316167">
    <property type="component" value="Unassembled WGS sequence"/>
</dbReference>
<sequence>MKKLLLGIFALLFVISLSAWHLVNKPKPAAKETVYTWHKYNTAGTAELSPAVVYTGSDVQARNFFGCPEDNETICARAYDEEGQPLDIYIMKALP</sequence>
<name>A0A562SPP4_9BACT</name>
<dbReference type="RefSeq" id="WP_144885331.1">
    <property type="nucleotide sequence ID" value="NZ_VLLE01000003.1"/>
</dbReference>
<gene>
    <name evidence="1" type="ORF">IQ13_1365</name>
</gene>
<keyword evidence="2" id="KW-1185">Reference proteome</keyword>
<proteinExistence type="predicted"/>
<comment type="caution">
    <text evidence="1">The sequence shown here is derived from an EMBL/GenBank/DDBJ whole genome shotgun (WGS) entry which is preliminary data.</text>
</comment>
<evidence type="ECO:0000313" key="1">
    <source>
        <dbReference type="EMBL" id="TWI83257.1"/>
    </source>
</evidence>
<accession>A0A562SPP4</accession>
<organism evidence="1 2">
    <name type="scientific">Lacibacter cauensis</name>
    <dbReference type="NCBI Taxonomy" id="510947"/>
    <lineage>
        <taxon>Bacteria</taxon>
        <taxon>Pseudomonadati</taxon>
        <taxon>Bacteroidota</taxon>
        <taxon>Chitinophagia</taxon>
        <taxon>Chitinophagales</taxon>
        <taxon>Chitinophagaceae</taxon>
        <taxon>Lacibacter</taxon>
    </lineage>
</organism>
<dbReference type="EMBL" id="VLLE01000003">
    <property type="protein sequence ID" value="TWI83257.1"/>
    <property type="molecule type" value="Genomic_DNA"/>
</dbReference>
<protein>
    <submittedName>
        <fullName evidence="1">Uncharacterized protein</fullName>
    </submittedName>
</protein>